<evidence type="ECO:0000313" key="3">
    <source>
        <dbReference type="Proteomes" id="UP001058974"/>
    </source>
</evidence>
<name>A0A9D4W2S0_PEA</name>
<evidence type="ECO:0000313" key="2">
    <source>
        <dbReference type="EMBL" id="KAI5393385.1"/>
    </source>
</evidence>
<reference evidence="2 3" key="1">
    <citation type="journal article" date="2022" name="Nat. Genet.">
        <title>Improved pea reference genome and pan-genome highlight genomic features and evolutionary characteristics.</title>
        <authorList>
            <person name="Yang T."/>
            <person name="Liu R."/>
            <person name="Luo Y."/>
            <person name="Hu S."/>
            <person name="Wang D."/>
            <person name="Wang C."/>
            <person name="Pandey M.K."/>
            <person name="Ge S."/>
            <person name="Xu Q."/>
            <person name="Li N."/>
            <person name="Li G."/>
            <person name="Huang Y."/>
            <person name="Saxena R.K."/>
            <person name="Ji Y."/>
            <person name="Li M."/>
            <person name="Yan X."/>
            <person name="He Y."/>
            <person name="Liu Y."/>
            <person name="Wang X."/>
            <person name="Xiang C."/>
            <person name="Varshney R.K."/>
            <person name="Ding H."/>
            <person name="Gao S."/>
            <person name="Zong X."/>
        </authorList>
    </citation>
    <scope>NUCLEOTIDE SEQUENCE [LARGE SCALE GENOMIC DNA]</scope>
    <source>
        <strain evidence="2 3">cv. Zhongwan 6</strain>
    </source>
</reference>
<keyword evidence="3" id="KW-1185">Reference proteome</keyword>
<feature type="transmembrane region" description="Helical" evidence="1">
    <location>
        <begin position="39"/>
        <end position="60"/>
    </location>
</feature>
<dbReference type="AlphaFoldDB" id="A0A9D4W2S0"/>
<gene>
    <name evidence="2" type="ORF">KIW84_060494</name>
</gene>
<evidence type="ECO:0000256" key="1">
    <source>
        <dbReference type="SAM" id="Phobius"/>
    </source>
</evidence>
<accession>A0A9D4W2S0</accession>
<proteinExistence type="predicted"/>
<keyword evidence="1" id="KW-1133">Transmembrane helix</keyword>
<keyword evidence="1" id="KW-0472">Membrane</keyword>
<dbReference type="EMBL" id="JAMSHJ010000006">
    <property type="protein sequence ID" value="KAI5393385.1"/>
    <property type="molecule type" value="Genomic_DNA"/>
</dbReference>
<comment type="caution">
    <text evidence="2">The sequence shown here is derived from an EMBL/GenBank/DDBJ whole genome shotgun (WGS) entry which is preliminary data.</text>
</comment>
<dbReference type="Gramene" id="Psat06G0049400-T1">
    <property type="protein sequence ID" value="KAI5393385.1"/>
    <property type="gene ID" value="KIW84_060494"/>
</dbReference>
<feature type="non-terminal residue" evidence="2">
    <location>
        <position position="1"/>
    </location>
</feature>
<keyword evidence="1" id="KW-0812">Transmembrane</keyword>
<dbReference type="Proteomes" id="UP001058974">
    <property type="component" value="Chromosome 6"/>
</dbReference>
<protein>
    <submittedName>
        <fullName evidence="2">Uncharacterized protein</fullName>
    </submittedName>
</protein>
<organism evidence="2 3">
    <name type="scientific">Pisum sativum</name>
    <name type="common">Garden pea</name>
    <name type="synonym">Lathyrus oleraceus</name>
    <dbReference type="NCBI Taxonomy" id="3888"/>
    <lineage>
        <taxon>Eukaryota</taxon>
        <taxon>Viridiplantae</taxon>
        <taxon>Streptophyta</taxon>
        <taxon>Embryophyta</taxon>
        <taxon>Tracheophyta</taxon>
        <taxon>Spermatophyta</taxon>
        <taxon>Magnoliopsida</taxon>
        <taxon>eudicotyledons</taxon>
        <taxon>Gunneridae</taxon>
        <taxon>Pentapetalae</taxon>
        <taxon>rosids</taxon>
        <taxon>fabids</taxon>
        <taxon>Fabales</taxon>
        <taxon>Fabaceae</taxon>
        <taxon>Papilionoideae</taxon>
        <taxon>50 kb inversion clade</taxon>
        <taxon>NPAAA clade</taxon>
        <taxon>Hologalegina</taxon>
        <taxon>IRL clade</taxon>
        <taxon>Fabeae</taxon>
        <taxon>Lathyrus</taxon>
    </lineage>
</organism>
<sequence>ISFISFSPPFLKPYLPPSFSFSSSMNSPHSPLITFLNHFIHFFTSFIFYLLTFVFNLILIRGVQLLMQARSFKNKSRSAINNLANEALAKAQKTSELNLKDIVSYLLKAMVLDLDLEALEWFLGHHFLYMMTLRQL</sequence>